<comment type="similarity">
    <text evidence="7">Belongs to the binding-protein-dependent transport system permease family.</text>
</comment>
<keyword evidence="5 7" id="KW-1133">Transmembrane helix</keyword>
<dbReference type="Proteomes" id="UP001225034">
    <property type="component" value="Unassembled WGS sequence"/>
</dbReference>
<name>A0ABT9YDM0_9BACI</name>
<comment type="subcellular location">
    <subcellularLocation>
        <location evidence="1 7">Cell membrane</location>
        <topology evidence="1 7">Multi-pass membrane protein</topology>
    </subcellularLocation>
</comment>
<dbReference type="InterPro" id="IPR000515">
    <property type="entry name" value="MetI-like"/>
</dbReference>
<feature type="transmembrane region" description="Helical" evidence="7">
    <location>
        <begin position="90"/>
        <end position="116"/>
    </location>
</feature>
<evidence type="ECO:0000256" key="7">
    <source>
        <dbReference type="RuleBase" id="RU363032"/>
    </source>
</evidence>
<dbReference type="Pfam" id="PF00528">
    <property type="entry name" value="BPD_transp_1"/>
    <property type="match status" value="1"/>
</dbReference>
<feature type="transmembrane region" description="Helical" evidence="7">
    <location>
        <begin position="192"/>
        <end position="213"/>
    </location>
</feature>
<feature type="transmembrane region" description="Helical" evidence="7">
    <location>
        <begin position="285"/>
        <end position="310"/>
    </location>
</feature>
<keyword evidence="6 7" id="KW-0472">Membrane</keyword>
<evidence type="ECO:0000256" key="1">
    <source>
        <dbReference type="ARBA" id="ARBA00004651"/>
    </source>
</evidence>
<evidence type="ECO:0000256" key="3">
    <source>
        <dbReference type="ARBA" id="ARBA00022475"/>
    </source>
</evidence>
<dbReference type="CDD" id="cd06261">
    <property type="entry name" value="TM_PBP2"/>
    <property type="match status" value="1"/>
</dbReference>
<evidence type="ECO:0000313" key="10">
    <source>
        <dbReference type="Proteomes" id="UP001225034"/>
    </source>
</evidence>
<evidence type="ECO:0000259" key="8">
    <source>
        <dbReference type="PROSITE" id="PS50928"/>
    </source>
</evidence>
<organism evidence="9 10">
    <name type="scientific">Alkalicoccobacillus murimartini</name>
    <dbReference type="NCBI Taxonomy" id="171685"/>
    <lineage>
        <taxon>Bacteria</taxon>
        <taxon>Bacillati</taxon>
        <taxon>Bacillota</taxon>
        <taxon>Bacilli</taxon>
        <taxon>Bacillales</taxon>
        <taxon>Bacillaceae</taxon>
        <taxon>Alkalicoccobacillus</taxon>
    </lineage>
</organism>
<proteinExistence type="inferred from homology"/>
<protein>
    <submittedName>
        <fullName evidence="9">Aldouronate transport system permease protein</fullName>
    </submittedName>
</protein>
<sequence length="319" mass="35934">MGPVTNQEKQSVPKQPSIKKKQSWNLKRNWPLHVLVMPAILLALVFNYVPLGGIVMAFQEYKPWLGFSGSEWVGVDQFKRIFEFSEGRQVIWNTLVISSFKIVFQLIIPIIFALLLNEVRVMAFKRSIQTLVYLPHFLSWVILGGILLDLLSVDGGLVNQLLNFFGMKSIFFLGDGDWFRVTVIASDVWKDFGFSAIIFLAALAGINPNLYEAAVVDGANRFHQVLFITLPALLPITIVVATLALGNILNAGFDQIFNLYNPLVYDKGDIIDTYVYRQGLLGGNFSYATAVGLFKSVIAFILIVIGYRLAYKYANYRIF</sequence>
<keyword evidence="10" id="KW-1185">Reference proteome</keyword>
<feature type="domain" description="ABC transmembrane type-1" evidence="8">
    <location>
        <begin position="91"/>
        <end position="306"/>
    </location>
</feature>
<comment type="caution">
    <text evidence="9">The sequence shown here is derived from an EMBL/GenBank/DDBJ whole genome shotgun (WGS) entry which is preliminary data.</text>
</comment>
<evidence type="ECO:0000256" key="6">
    <source>
        <dbReference type="ARBA" id="ARBA00023136"/>
    </source>
</evidence>
<evidence type="ECO:0000256" key="2">
    <source>
        <dbReference type="ARBA" id="ARBA00022448"/>
    </source>
</evidence>
<dbReference type="PANTHER" id="PTHR43227">
    <property type="entry name" value="BLL4140 PROTEIN"/>
    <property type="match status" value="1"/>
</dbReference>
<keyword evidence="4 7" id="KW-0812">Transmembrane</keyword>
<dbReference type="RefSeq" id="WP_370873598.1">
    <property type="nucleotide sequence ID" value="NZ_JAUSUA010000001.1"/>
</dbReference>
<dbReference type="InterPro" id="IPR050809">
    <property type="entry name" value="UgpAE/MalFG_permease"/>
</dbReference>
<dbReference type="PANTHER" id="PTHR43227:SF11">
    <property type="entry name" value="BLL4140 PROTEIN"/>
    <property type="match status" value="1"/>
</dbReference>
<feature type="transmembrane region" description="Helical" evidence="7">
    <location>
        <begin position="137"/>
        <end position="158"/>
    </location>
</feature>
<dbReference type="EMBL" id="JAUSUA010000001">
    <property type="protein sequence ID" value="MDQ0205723.1"/>
    <property type="molecule type" value="Genomic_DNA"/>
</dbReference>
<dbReference type="InterPro" id="IPR035906">
    <property type="entry name" value="MetI-like_sf"/>
</dbReference>
<dbReference type="PROSITE" id="PS50928">
    <property type="entry name" value="ABC_TM1"/>
    <property type="match status" value="1"/>
</dbReference>
<evidence type="ECO:0000256" key="5">
    <source>
        <dbReference type="ARBA" id="ARBA00022989"/>
    </source>
</evidence>
<dbReference type="SUPFAM" id="SSF161098">
    <property type="entry name" value="MetI-like"/>
    <property type="match status" value="1"/>
</dbReference>
<accession>A0ABT9YDM0</accession>
<feature type="transmembrane region" description="Helical" evidence="7">
    <location>
        <begin position="225"/>
        <end position="249"/>
    </location>
</feature>
<feature type="transmembrane region" description="Helical" evidence="7">
    <location>
        <begin position="30"/>
        <end position="58"/>
    </location>
</feature>
<evidence type="ECO:0000313" key="9">
    <source>
        <dbReference type="EMBL" id="MDQ0205723.1"/>
    </source>
</evidence>
<reference evidence="9 10" key="1">
    <citation type="submission" date="2023-07" db="EMBL/GenBank/DDBJ databases">
        <title>Genomic Encyclopedia of Type Strains, Phase IV (KMG-IV): sequencing the most valuable type-strain genomes for metagenomic binning, comparative biology and taxonomic classification.</title>
        <authorList>
            <person name="Goeker M."/>
        </authorList>
    </citation>
    <scope>NUCLEOTIDE SEQUENCE [LARGE SCALE GENOMIC DNA]</scope>
    <source>
        <strain evidence="9 10">DSM 19154</strain>
    </source>
</reference>
<keyword evidence="3" id="KW-1003">Cell membrane</keyword>
<dbReference type="Gene3D" id="1.10.3720.10">
    <property type="entry name" value="MetI-like"/>
    <property type="match status" value="1"/>
</dbReference>
<keyword evidence="2 7" id="KW-0813">Transport</keyword>
<gene>
    <name evidence="9" type="ORF">J2S05_000497</name>
</gene>
<evidence type="ECO:0000256" key="4">
    <source>
        <dbReference type="ARBA" id="ARBA00022692"/>
    </source>
</evidence>